<dbReference type="SUPFAM" id="SSF50729">
    <property type="entry name" value="PH domain-like"/>
    <property type="match status" value="1"/>
</dbReference>
<keyword evidence="10" id="KW-1185">Reference proteome</keyword>
<feature type="compositionally biased region" description="Low complexity" evidence="6">
    <location>
        <begin position="217"/>
        <end position="230"/>
    </location>
</feature>
<dbReference type="PANTHER" id="PTHR16290:SF0">
    <property type="entry name" value="DECAPPING PROTEIN 1, ISOFORM A"/>
    <property type="match status" value="1"/>
</dbReference>
<protein>
    <submittedName>
        <fullName evidence="9">mRNA-decapping enzyme 1A</fullName>
    </submittedName>
</protein>
<dbReference type="Pfam" id="PF16741">
    <property type="entry name" value="mRNA_decap_C"/>
    <property type="match status" value="1"/>
</dbReference>
<evidence type="ECO:0000313" key="10">
    <source>
        <dbReference type="Proteomes" id="UP000054843"/>
    </source>
</evidence>
<feature type="transmembrane region" description="Helical" evidence="7">
    <location>
        <begin position="32"/>
        <end position="53"/>
    </location>
</feature>
<dbReference type="InterPro" id="IPR031953">
    <property type="entry name" value="mRNA_decap_C"/>
</dbReference>
<dbReference type="EMBL" id="JYDO01000042">
    <property type="protein sequence ID" value="KRZ75126.1"/>
    <property type="molecule type" value="Genomic_DNA"/>
</dbReference>
<organism evidence="9 10">
    <name type="scientific">Trichinella papuae</name>
    <dbReference type="NCBI Taxonomy" id="268474"/>
    <lineage>
        <taxon>Eukaryota</taxon>
        <taxon>Metazoa</taxon>
        <taxon>Ecdysozoa</taxon>
        <taxon>Nematoda</taxon>
        <taxon>Enoplea</taxon>
        <taxon>Dorylaimia</taxon>
        <taxon>Trichinellida</taxon>
        <taxon>Trichinellidae</taxon>
        <taxon>Trichinella</taxon>
    </lineage>
</organism>
<accession>A0A0V1MTL3</accession>
<evidence type="ECO:0000256" key="2">
    <source>
        <dbReference type="ARBA" id="ARBA00008778"/>
    </source>
</evidence>
<sequence length="403" mass="46711">MSFQNYSKINTLRTIEKNPISKQCSVHFRNNFLLWFTLLVLLLLVIFTGTMDFNMSTLRMFDKNIEEITDLAPNVVLYIYNPKVSRWTKSDIEGTLFICRRSVKPYYCIVLLNRVHRRNLMEAIDHSLQVVEKDEFLLYKTDGGIIGGLWFYQSSVRKAVYERLGNLIRLHKRELGLPEEPEEVDFPVVSEKKKEISICEALMRARSKDEFEKLYGRESSSSGRESSSSSAVNGEIRVESTRKSRSEAAVQVKHKKEESTTREPRTSHKYKGEPIMSTTTTTRNEGVIYVKPGKMKSDHRREGRSKQEDSSPRVGHFFDVSNMKSAIEALEDENVDYEMKESDTMNLAKQQAVSDMFWMSQGIARQQFQEALLELIQSDNDFVDRIFKAYCKKMINYSKENAA</sequence>
<feature type="region of interest" description="Disordered" evidence="6">
    <location>
        <begin position="294"/>
        <end position="315"/>
    </location>
</feature>
<dbReference type="Gene3D" id="6.10.140.2030">
    <property type="match status" value="1"/>
</dbReference>
<keyword evidence="4" id="KW-0507">mRNA processing</keyword>
<reference evidence="9 10" key="1">
    <citation type="submission" date="2015-01" db="EMBL/GenBank/DDBJ databases">
        <title>Evolution of Trichinella species and genotypes.</title>
        <authorList>
            <person name="Korhonen P.K."/>
            <person name="Edoardo P."/>
            <person name="Giuseppe L.R."/>
            <person name="Gasser R.B."/>
        </authorList>
    </citation>
    <scope>NUCLEOTIDE SEQUENCE [LARGE SCALE GENOMIC DNA]</scope>
    <source>
        <strain evidence="9">ISS1980</strain>
    </source>
</reference>
<evidence type="ECO:0000313" key="9">
    <source>
        <dbReference type="EMBL" id="KRZ75126.1"/>
    </source>
</evidence>
<feature type="compositionally biased region" description="Basic and acidic residues" evidence="6">
    <location>
        <begin position="295"/>
        <end position="311"/>
    </location>
</feature>
<feature type="domain" description="mRNA-decapping enzyme C-terminal" evidence="8">
    <location>
        <begin position="364"/>
        <end position="394"/>
    </location>
</feature>
<dbReference type="Pfam" id="PF06058">
    <property type="entry name" value="DCP1"/>
    <property type="match status" value="1"/>
</dbReference>
<dbReference type="GO" id="GO:0006397">
    <property type="term" value="P:mRNA processing"/>
    <property type="evidence" value="ECO:0007669"/>
    <property type="project" value="UniProtKB-KW"/>
</dbReference>
<evidence type="ECO:0000256" key="5">
    <source>
        <dbReference type="ARBA" id="ARBA00023161"/>
    </source>
</evidence>
<dbReference type="Proteomes" id="UP000054843">
    <property type="component" value="Unassembled WGS sequence"/>
</dbReference>
<name>A0A0V1MTL3_9BILA</name>
<comment type="caution">
    <text evidence="9">The sequence shown here is derived from an EMBL/GenBank/DDBJ whole genome shotgun (WGS) entry which is preliminary data.</text>
</comment>
<evidence type="ECO:0000256" key="1">
    <source>
        <dbReference type="ARBA" id="ARBA00004496"/>
    </source>
</evidence>
<comment type="subcellular location">
    <subcellularLocation>
        <location evidence="1">Cytoplasm</location>
    </subcellularLocation>
</comment>
<dbReference type="CDD" id="cd13182">
    <property type="entry name" value="EVH1-like_Dcp1"/>
    <property type="match status" value="1"/>
</dbReference>
<feature type="compositionally biased region" description="Basic and acidic residues" evidence="6">
    <location>
        <begin position="236"/>
        <end position="246"/>
    </location>
</feature>
<gene>
    <name evidence="9" type="primary">Dcp1a</name>
    <name evidence="9" type="ORF">T10_10347</name>
</gene>
<dbReference type="PANTHER" id="PTHR16290">
    <property type="entry name" value="TRANSCRIPTION FACTOR SMIF DECAPPING ENZYME DCP1"/>
    <property type="match status" value="1"/>
</dbReference>
<keyword evidence="7" id="KW-0472">Membrane</keyword>
<keyword evidence="5" id="KW-0866">Nonsense-mediated mRNA decay</keyword>
<evidence type="ECO:0000256" key="4">
    <source>
        <dbReference type="ARBA" id="ARBA00022664"/>
    </source>
</evidence>
<evidence type="ECO:0000259" key="8">
    <source>
        <dbReference type="Pfam" id="PF16741"/>
    </source>
</evidence>
<dbReference type="GO" id="GO:0000290">
    <property type="term" value="P:deadenylation-dependent decapping of nuclear-transcribed mRNA"/>
    <property type="evidence" value="ECO:0007669"/>
    <property type="project" value="InterPro"/>
</dbReference>
<dbReference type="AlphaFoldDB" id="A0A0V1MTL3"/>
<feature type="region of interest" description="Disordered" evidence="6">
    <location>
        <begin position="216"/>
        <end position="273"/>
    </location>
</feature>
<evidence type="ECO:0000256" key="3">
    <source>
        <dbReference type="ARBA" id="ARBA00022490"/>
    </source>
</evidence>
<evidence type="ECO:0000256" key="7">
    <source>
        <dbReference type="SAM" id="Phobius"/>
    </source>
</evidence>
<comment type="similarity">
    <text evidence="2">Belongs to the DCP1 family.</text>
</comment>
<dbReference type="STRING" id="268474.A0A0V1MTL3"/>
<keyword evidence="3" id="KW-0963">Cytoplasm</keyword>
<dbReference type="GO" id="GO:0000932">
    <property type="term" value="C:P-body"/>
    <property type="evidence" value="ECO:0007669"/>
    <property type="project" value="TreeGrafter"/>
</dbReference>
<dbReference type="GO" id="GO:0003729">
    <property type="term" value="F:mRNA binding"/>
    <property type="evidence" value="ECO:0007669"/>
    <property type="project" value="TreeGrafter"/>
</dbReference>
<proteinExistence type="inferred from homology"/>
<dbReference type="OrthoDB" id="440673at2759"/>
<dbReference type="InterPro" id="IPR011993">
    <property type="entry name" value="PH-like_dom_sf"/>
</dbReference>
<keyword evidence="7" id="KW-0812">Transmembrane</keyword>
<dbReference type="GO" id="GO:0008047">
    <property type="term" value="F:enzyme activator activity"/>
    <property type="evidence" value="ECO:0007669"/>
    <property type="project" value="InterPro"/>
</dbReference>
<dbReference type="GO" id="GO:0000184">
    <property type="term" value="P:nuclear-transcribed mRNA catabolic process, nonsense-mediated decay"/>
    <property type="evidence" value="ECO:0007669"/>
    <property type="project" value="UniProtKB-KW"/>
</dbReference>
<dbReference type="GO" id="GO:0031087">
    <property type="term" value="P:deadenylation-independent decapping of nuclear-transcribed mRNA"/>
    <property type="evidence" value="ECO:0007669"/>
    <property type="project" value="TreeGrafter"/>
</dbReference>
<keyword evidence="7" id="KW-1133">Transmembrane helix</keyword>
<feature type="compositionally biased region" description="Basic and acidic residues" evidence="6">
    <location>
        <begin position="255"/>
        <end position="272"/>
    </location>
</feature>
<dbReference type="InterPro" id="IPR010334">
    <property type="entry name" value="Dcp1"/>
</dbReference>
<dbReference type="Gene3D" id="2.30.29.30">
    <property type="entry name" value="Pleckstrin-homology domain (PH domain)/Phosphotyrosine-binding domain (PTB)"/>
    <property type="match status" value="1"/>
</dbReference>
<evidence type="ECO:0000256" key="6">
    <source>
        <dbReference type="SAM" id="MobiDB-lite"/>
    </source>
</evidence>